<keyword evidence="1" id="KW-0812">Transmembrane</keyword>
<keyword evidence="1" id="KW-1133">Transmembrane helix</keyword>
<evidence type="ECO:0000313" key="2">
    <source>
        <dbReference type="Proteomes" id="UP000887565"/>
    </source>
</evidence>
<accession>A0A915IW15</accession>
<organism evidence="2 3">
    <name type="scientific">Romanomermis culicivorax</name>
    <name type="common">Nematode worm</name>
    <dbReference type="NCBI Taxonomy" id="13658"/>
    <lineage>
        <taxon>Eukaryota</taxon>
        <taxon>Metazoa</taxon>
        <taxon>Ecdysozoa</taxon>
        <taxon>Nematoda</taxon>
        <taxon>Enoplea</taxon>
        <taxon>Dorylaimia</taxon>
        <taxon>Mermithida</taxon>
        <taxon>Mermithoidea</taxon>
        <taxon>Mermithidae</taxon>
        <taxon>Romanomermis</taxon>
    </lineage>
</organism>
<evidence type="ECO:0000313" key="3">
    <source>
        <dbReference type="WBParaSite" id="nRc.2.0.1.t18274-RA"/>
    </source>
</evidence>
<keyword evidence="2" id="KW-1185">Reference proteome</keyword>
<feature type="transmembrane region" description="Helical" evidence="1">
    <location>
        <begin position="12"/>
        <end position="35"/>
    </location>
</feature>
<dbReference type="Proteomes" id="UP000887565">
    <property type="component" value="Unplaced"/>
</dbReference>
<keyword evidence="1" id="KW-0472">Membrane</keyword>
<protein>
    <submittedName>
        <fullName evidence="3">Uncharacterized protein</fullName>
    </submittedName>
</protein>
<reference evidence="3" key="1">
    <citation type="submission" date="2022-11" db="UniProtKB">
        <authorList>
            <consortium name="WormBaseParasite"/>
        </authorList>
    </citation>
    <scope>IDENTIFICATION</scope>
</reference>
<dbReference type="AlphaFoldDB" id="A0A915IW15"/>
<evidence type="ECO:0000256" key="1">
    <source>
        <dbReference type="SAM" id="Phobius"/>
    </source>
</evidence>
<proteinExistence type="predicted"/>
<name>A0A915IW15_ROMCU</name>
<dbReference type="WBParaSite" id="nRc.2.0.1.t18274-RA">
    <property type="protein sequence ID" value="nRc.2.0.1.t18274-RA"/>
    <property type="gene ID" value="nRc.2.0.1.g18274"/>
</dbReference>
<sequence length="43" mass="5025">MDKWSPTLPDQWVMAHSLSILLDFTSMRYCGLAALMRSLIIRR</sequence>